<evidence type="ECO:0000256" key="9">
    <source>
        <dbReference type="ARBA" id="ARBA00023102"/>
    </source>
</evidence>
<evidence type="ECO:0000256" key="1">
    <source>
        <dbReference type="ARBA" id="ARBA00004777"/>
    </source>
</evidence>
<dbReference type="CDD" id="cd01080">
    <property type="entry name" value="NAD_bind_m-THF_DH_Cyclohyd"/>
    <property type="match status" value="1"/>
</dbReference>
<keyword evidence="11 12" id="KW-0511">Multifunctional enzyme</keyword>
<evidence type="ECO:0000256" key="7">
    <source>
        <dbReference type="ARBA" id="ARBA00022857"/>
    </source>
</evidence>
<dbReference type="EC" id="3.5.4.9" evidence="12"/>
<keyword evidence="5 12" id="KW-0658">Purine biosynthesis</keyword>
<reference evidence="15 16" key="1">
    <citation type="submission" date="2019-02" db="EMBL/GenBank/DDBJ databases">
        <title>Paenibacillus sp. nov., isolated from surface-sterilized tissue of Thalictrum simplex L.</title>
        <authorList>
            <person name="Tuo L."/>
        </authorList>
    </citation>
    <scope>NUCLEOTIDE SEQUENCE [LARGE SCALE GENOMIC DNA]</scope>
    <source>
        <strain evidence="15 16">N2SHLJ1</strain>
    </source>
</reference>
<comment type="caution">
    <text evidence="15">The sequence shown here is derived from an EMBL/GenBank/DDBJ whole genome shotgun (WGS) entry which is preliminary data.</text>
</comment>
<evidence type="ECO:0000259" key="13">
    <source>
        <dbReference type="Pfam" id="PF00763"/>
    </source>
</evidence>
<comment type="catalytic activity">
    <reaction evidence="12">
        <text>(6R)-5,10-methylene-5,6,7,8-tetrahydrofolate + NADP(+) = (6R)-5,10-methenyltetrahydrofolate + NADPH</text>
        <dbReference type="Rhea" id="RHEA:22812"/>
        <dbReference type="ChEBI" id="CHEBI:15636"/>
        <dbReference type="ChEBI" id="CHEBI:57455"/>
        <dbReference type="ChEBI" id="CHEBI:57783"/>
        <dbReference type="ChEBI" id="CHEBI:58349"/>
        <dbReference type="EC" id="1.5.1.5"/>
    </reaction>
</comment>
<comment type="catalytic activity">
    <reaction evidence="12">
        <text>(6R)-5,10-methenyltetrahydrofolate + H2O = (6R)-10-formyltetrahydrofolate + H(+)</text>
        <dbReference type="Rhea" id="RHEA:23700"/>
        <dbReference type="ChEBI" id="CHEBI:15377"/>
        <dbReference type="ChEBI" id="CHEBI:15378"/>
        <dbReference type="ChEBI" id="CHEBI:57455"/>
        <dbReference type="ChEBI" id="CHEBI:195366"/>
        <dbReference type="EC" id="3.5.4.9"/>
    </reaction>
</comment>
<evidence type="ECO:0000256" key="2">
    <source>
        <dbReference type="ARBA" id="ARBA00011738"/>
    </source>
</evidence>
<evidence type="ECO:0000256" key="5">
    <source>
        <dbReference type="ARBA" id="ARBA00022755"/>
    </source>
</evidence>
<gene>
    <name evidence="12" type="primary">folD</name>
    <name evidence="15" type="ORF">EYB31_03490</name>
</gene>
<dbReference type="GO" id="GO:0009086">
    <property type="term" value="P:methionine biosynthetic process"/>
    <property type="evidence" value="ECO:0007669"/>
    <property type="project" value="UniProtKB-KW"/>
</dbReference>
<dbReference type="InterPro" id="IPR020630">
    <property type="entry name" value="THF_DH/CycHdrlase_cat_dom"/>
</dbReference>
<dbReference type="InterPro" id="IPR020631">
    <property type="entry name" value="THF_DH/CycHdrlase_NAD-bd_dom"/>
</dbReference>
<keyword evidence="9 12" id="KW-0368">Histidine biosynthesis</keyword>
<keyword evidence="16" id="KW-1185">Reference proteome</keyword>
<evidence type="ECO:0000313" key="15">
    <source>
        <dbReference type="EMBL" id="TBL81169.1"/>
    </source>
</evidence>
<dbReference type="FunFam" id="3.40.50.10860:FF:000005">
    <property type="entry name" value="C-1-tetrahydrofolate synthase, cytoplasmic, putative"/>
    <property type="match status" value="1"/>
</dbReference>
<dbReference type="OrthoDB" id="9803580at2"/>
<dbReference type="PANTHER" id="PTHR48099">
    <property type="entry name" value="C-1-TETRAHYDROFOLATE SYNTHASE, CYTOPLASMIC-RELATED"/>
    <property type="match status" value="1"/>
</dbReference>
<dbReference type="Proteomes" id="UP000293142">
    <property type="component" value="Unassembled WGS sequence"/>
</dbReference>
<name>A0A4Q9DVW5_9BACL</name>
<dbReference type="UniPathway" id="UPA00193"/>
<feature type="domain" description="Tetrahydrofolate dehydrogenase/cyclohydrolase NAD(P)-binding" evidence="14">
    <location>
        <begin position="138"/>
        <end position="278"/>
    </location>
</feature>
<dbReference type="SUPFAM" id="SSF53223">
    <property type="entry name" value="Aminoacid dehydrogenase-like, N-terminal domain"/>
    <property type="match status" value="1"/>
</dbReference>
<dbReference type="Pfam" id="PF02882">
    <property type="entry name" value="THF_DHG_CYH_C"/>
    <property type="match status" value="1"/>
</dbReference>
<dbReference type="PANTHER" id="PTHR48099:SF5">
    <property type="entry name" value="C-1-TETRAHYDROFOLATE SYNTHASE, CYTOPLASMIC"/>
    <property type="match status" value="1"/>
</dbReference>
<dbReference type="AlphaFoldDB" id="A0A4Q9DVW5"/>
<keyword evidence="3 12" id="KW-0554">One-carbon metabolism</keyword>
<evidence type="ECO:0000256" key="12">
    <source>
        <dbReference type="HAMAP-Rule" id="MF_01576"/>
    </source>
</evidence>
<comment type="caution">
    <text evidence="12">Lacks conserved residue(s) required for the propagation of feature annotation.</text>
</comment>
<keyword evidence="8 12" id="KW-0560">Oxidoreductase</keyword>
<evidence type="ECO:0000256" key="3">
    <source>
        <dbReference type="ARBA" id="ARBA00022563"/>
    </source>
</evidence>
<evidence type="ECO:0000313" key="16">
    <source>
        <dbReference type="Proteomes" id="UP000293142"/>
    </source>
</evidence>
<feature type="binding site" evidence="12">
    <location>
        <position position="230"/>
    </location>
    <ligand>
        <name>NADP(+)</name>
        <dbReference type="ChEBI" id="CHEBI:58349"/>
    </ligand>
</feature>
<evidence type="ECO:0000256" key="6">
    <source>
        <dbReference type="ARBA" id="ARBA00022801"/>
    </source>
</evidence>
<evidence type="ECO:0000256" key="11">
    <source>
        <dbReference type="ARBA" id="ARBA00023268"/>
    </source>
</evidence>
<dbReference type="GO" id="GO:0000105">
    <property type="term" value="P:L-histidine biosynthetic process"/>
    <property type="evidence" value="ECO:0007669"/>
    <property type="project" value="UniProtKB-KW"/>
</dbReference>
<proteinExistence type="inferred from homology"/>
<sequence length="289" mass="31216">MGKSLNTKQFAAALQEAVKLDAEDWKKQGVRPALAVILVKGDPASEYYANSKMKLAQKLGIEYRLIILEADVAEDRLLAEINRLNEDPDTHGIMLELPLPKHLNVAAVSDALLPVKDVDGICSANKWAVYTGEPGLYPATPESCIRILKYFGYELQGKHVVLIGRGETVGRPLMQLLLRENATLTVCHSHTQQLTRHIAQADILIAAAGKANLVTADMVHPRLVIIDAGINETETGIAGDVSPDAMDAAQAMTPVPGGVGTVTTTLLFEHLLKAVKLQKESGVHADVRL</sequence>
<dbReference type="Gene3D" id="3.40.50.10860">
    <property type="entry name" value="Leucine Dehydrogenase, chain A, domain 1"/>
    <property type="match status" value="1"/>
</dbReference>
<dbReference type="GO" id="GO:0006164">
    <property type="term" value="P:purine nucleotide biosynthetic process"/>
    <property type="evidence" value="ECO:0007669"/>
    <property type="project" value="UniProtKB-KW"/>
</dbReference>
<comment type="subunit">
    <text evidence="2 12">Homodimer.</text>
</comment>
<feature type="binding site" evidence="12">
    <location>
        <begin position="164"/>
        <end position="166"/>
    </location>
    <ligand>
        <name>NADP(+)</name>
        <dbReference type="ChEBI" id="CHEBI:58349"/>
    </ligand>
</feature>
<dbReference type="HAMAP" id="MF_01576">
    <property type="entry name" value="THF_DHG_CYH"/>
    <property type="match status" value="1"/>
</dbReference>
<keyword evidence="7 12" id="KW-0521">NADP</keyword>
<dbReference type="GO" id="GO:0035999">
    <property type="term" value="P:tetrahydrofolate interconversion"/>
    <property type="evidence" value="ECO:0007669"/>
    <property type="project" value="UniProtKB-UniRule"/>
</dbReference>
<comment type="function">
    <text evidence="12">Catalyzes the oxidation of 5,10-methylenetetrahydrofolate to 5,10-methenyltetrahydrofolate and then the hydrolysis of 5,10-methenyltetrahydrofolate to 10-formyltetrahydrofolate.</text>
</comment>
<dbReference type="InterPro" id="IPR036291">
    <property type="entry name" value="NAD(P)-bd_dom_sf"/>
</dbReference>
<keyword evidence="4 12" id="KW-0028">Amino-acid biosynthesis</keyword>
<evidence type="ECO:0000259" key="14">
    <source>
        <dbReference type="Pfam" id="PF02882"/>
    </source>
</evidence>
<dbReference type="Gene3D" id="3.40.50.720">
    <property type="entry name" value="NAD(P)-binding Rossmann-like Domain"/>
    <property type="match status" value="1"/>
</dbReference>
<dbReference type="GO" id="GO:0004477">
    <property type="term" value="F:methenyltetrahydrofolate cyclohydrolase activity"/>
    <property type="evidence" value="ECO:0007669"/>
    <property type="project" value="UniProtKB-UniRule"/>
</dbReference>
<dbReference type="Pfam" id="PF00763">
    <property type="entry name" value="THF_DHG_CYH"/>
    <property type="match status" value="1"/>
</dbReference>
<evidence type="ECO:0000256" key="8">
    <source>
        <dbReference type="ARBA" id="ARBA00023002"/>
    </source>
</evidence>
<dbReference type="PRINTS" id="PR00085">
    <property type="entry name" value="THFDHDRGNASE"/>
</dbReference>
<comment type="similarity">
    <text evidence="12">Belongs to the tetrahydrofolate dehydrogenase/cyclohydrolase family.</text>
</comment>
<accession>A0A4Q9DVW5</accession>
<protein>
    <recommendedName>
        <fullName evidence="12">Bifunctional protein FolD</fullName>
    </recommendedName>
    <domain>
        <recommendedName>
            <fullName evidence="12">Methylenetetrahydrofolate dehydrogenase</fullName>
            <ecNumber evidence="12">1.5.1.5</ecNumber>
        </recommendedName>
    </domain>
    <domain>
        <recommendedName>
            <fullName evidence="12">Methenyltetrahydrofolate cyclohydrolase</fullName>
            <ecNumber evidence="12">3.5.4.9</ecNumber>
        </recommendedName>
    </domain>
</protein>
<organism evidence="15 16">
    <name type="scientific">Paenibacillus thalictri</name>
    <dbReference type="NCBI Taxonomy" id="2527873"/>
    <lineage>
        <taxon>Bacteria</taxon>
        <taxon>Bacillati</taxon>
        <taxon>Bacillota</taxon>
        <taxon>Bacilli</taxon>
        <taxon>Bacillales</taxon>
        <taxon>Paenibacillaceae</taxon>
        <taxon>Paenibacillus</taxon>
    </lineage>
</organism>
<feature type="domain" description="Tetrahydrofolate dehydrogenase/cyclohydrolase catalytic" evidence="13">
    <location>
        <begin position="5"/>
        <end position="119"/>
    </location>
</feature>
<evidence type="ECO:0000256" key="10">
    <source>
        <dbReference type="ARBA" id="ARBA00023167"/>
    </source>
</evidence>
<dbReference type="InterPro" id="IPR046346">
    <property type="entry name" value="Aminoacid_DH-like_N_sf"/>
</dbReference>
<dbReference type="RefSeq" id="WP_131011881.1">
    <property type="nucleotide sequence ID" value="NZ_SIRE01000003.1"/>
</dbReference>
<keyword evidence="10 12" id="KW-0486">Methionine biosynthesis</keyword>
<dbReference type="SUPFAM" id="SSF51735">
    <property type="entry name" value="NAD(P)-binding Rossmann-fold domains"/>
    <property type="match status" value="1"/>
</dbReference>
<dbReference type="EC" id="1.5.1.5" evidence="12"/>
<dbReference type="EMBL" id="SIRE01000003">
    <property type="protein sequence ID" value="TBL81169.1"/>
    <property type="molecule type" value="Genomic_DNA"/>
</dbReference>
<dbReference type="GO" id="GO:0004488">
    <property type="term" value="F:methylenetetrahydrofolate dehydrogenase (NADP+) activity"/>
    <property type="evidence" value="ECO:0007669"/>
    <property type="project" value="UniProtKB-UniRule"/>
</dbReference>
<dbReference type="GO" id="GO:0005829">
    <property type="term" value="C:cytosol"/>
    <property type="evidence" value="ECO:0007669"/>
    <property type="project" value="TreeGrafter"/>
</dbReference>
<evidence type="ECO:0000256" key="4">
    <source>
        <dbReference type="ARBA" id="ARBA00022605"/>
    </source>
</evidence>
<dbReference type="InterPro" id="IPR000672">
    <property type="entry name" value="THF_DH/CycHdrlase"/>
</dbReference>
<keyword evidence="6 12" id="KW-0378">Hydrolase</keyword>
<comment type="pathway">
    <text evidence="1 12">One-carbon metabolism; tetrahydrofolate interconversion.</text>
</comment>